<dbReference type="RefSeq" id="WP_162644014.1">
    <property type="nucleotide sequence ID" value="NZ_CP048286.1"/>
</dbReference>
<accession>A0A6C0P684</accession>
<keyword evidence="2" id="KW-0732">Signal</keyword>
<dbReference type="Proteomes" id="UP000479114">
    <property type="component" value="Chromosome"/>
</dbReference>
<feature type="signal peptide" evidence="2">
    <location>
        <begin position="1"/>
        <end position="27"/>
    </location>
</feature>
<evidence type="ECO:0000256" key="2">
    <source>
        <dbReference type="SAM" id="SignalP"/>
    </source>
</evidence>
<keyword evidence="4" id="KW-1185">Reference proteome</keyword>
<name>A0A6C0P684_9BACL</name>
<evidence type="ECO:0000313" key="4">
    <source>
        <dbReference type="Proteomes" id="UP000479114"/>
    </source>
</evidence>
<organism evidence="3 4">
    <name type="scientific">Paenibacillus rhizovicinus</name>
    <dbReference type="NCBI Taxonomy" id="2704463"/>
    <lineage>
        <taxon>Bacteria</taxon>
        <taxon>Bacillati</taxon>
        <taxon>Bacillota</taxon>
        <taxon>Bacilli</taxon>
        <taxon>Bacillales</taxon>
        <taxon>Paenibacillaceae</taxon>
        <taxon>Paenibacillus</taxon>
    </lineage>
</organism>
<dbReference type="EMBL" id="CP048286">
    <property type="protein sequence ID" value="QHW34017.1"/>
    <property type="molecule type" value="Genomic_DNA"/>
</dbReference>
<dbReference type="AlphaFoldDB" id="A0A6C0P684"/>
<reference evidence="3 4" key="1">
    <citation type="submission" date="2020-02" db="EMBL/GenBank/DDBJ databases">
        <title>Paenibacillus sp. nov., isolated from rhizosphere soil of tomato.</title>
        <authorList>
            <person name="Weon H.-Y."/>
            <person name="Lee S.A."/>
        </authorList>
    </citation>
    <scope>NUCLEOTIDE SEQUENCE [LARGE SCALE GENOMIC DNA]</scope>
    <source>
        <strain evidence="3 4">14171R-81</strain>
    </source>
</reference>
<evidence type="ECO:0000256" key="1">
    <source>
        <dbReference type="SAM" id="MobiDB-lite"/>
    </source>
</evidence>
<dbReference type="KEGG" id="prz:GZH47_26640"/>
<proteinExistence type="predicted"/>
<feature type="compositionally biased region" description="Low complexity" evidence="1">
    <location>
        <begin position="249"/>
        <end position="268"/>
    </location>
</feature>
<sequence>MRKGFKKSAASLLLAAAVIVSVPAVVSANSADVTVKVNGAALSATAVHYNGGKIYVDLKSFSTATGISYTYDSKTQKATVNGKDIKVVVTGGVPAAYIKDLVSVSGANSLTWDGKTHTAQVNFASKLLVYGDTVSSNAGCVLQNRFTVGDAIVFRMKAINPITGQIAADAKLQLHLSTGDVLDMTLGTHPPGAPNAEQFWTAKYTVTDKTPKGTLNYYVTASTATMKGQYQPFNVMPSLVTIVAPESNAPAATEPADSAPASEAAPAK</sequence>
<feature type="chain" id="PRO_5039355110" description="Copper amine oxidase N-terminal domain-containing protein" evidence="2">
    <location>
        <begin position="28"/>
        <end position="268"/>
    </location>
</feature>
<gene>
    <name evidence="3" type="ORF">GZH47_26640</name>
</gene>
<feature type="region of interest" description="Disordered" evidence="1">
    <location>
        <begin position="248"/>
        <end position="268"/>
    </location>
</feature>
<protein>
    <recommendedName>
        <fullName evidence="5">Copper amine oxidase N-terminal domain-containing protein</fullName>
    </recommendedName>
</protein>
<evidence type="ECO:0000313" key="3">
    <source>
        <dbReference type="EMBL" id="QHW34017.1"/>
    </source>
</evidence>
<evidence type="ECO:0008006" key="5">
    <source>
        <dbReference type="Google" id="ProtNLM"/>
    </source>
</evidence>